<dbReference type="OrthoDB" id="5589472at2759"/>
<dbReference type="PANTHER" id="PTHR47193">
    <property type="entry name" value="CATION CHANNEL SPERM-ASSOCIATED PROTEIN 1"/>
    <property type="match status" value="1"/>
</dbReference>
<dbReference type="GO" id="GO:0005245">
    <property type="term" value="F:voltage-gated calcium channel activity"/>
    <property type="evidence" value="ECO:0007669"/>
    <property type="project" value="TreeGrafter"/>
</dbReference>
<feature type="domain" description="Ion transport" evidence="6">
    <location>
        <begin position="92"/>
        <end position="178"/>
    </location>
</feature>
<gene>
    <name evidence="7" type="ORF">AMAG_19355</name>
</gene>
<evidence type="ECO:0000256" key="2">
    <source>
        <dbReference type="ARBA" id="ARBA00022692"/>
    </source>
</evidence>
<dbReference type="EMBL" id="GG745349">
    <property type="protein sequence ID" value="KNE66175.1"/>
    <property type="molecule type" value="Genomic_DNA"/>
</dbReference>
<evidence type="ECO:0000256" key="5">
    <source>
        <dbReference type="SAM" id="Phobius"/>
    </source>
</evidence>
<organism evidence="7 8">
    <name type="scientific">Allomyces macrogynus (strain ATCC 38327)</name>
    <name type="common">Allomyces javanicus var. macrogynus</name>
    <dbReference type="NCBI Taxonomy" id="578462"/>
    <lineage>
        <taxon>Eukaryota</taxon>
        <taxon>Fungi</taxon>
        <taxon>Fungi incertae sedis</taxon>
        <taxon>Blastocladiomycota</taxon>
        <taxon>Blastocladiomycetes</taxon>
        <taxon>Blastocladiales</taxon>
        <taxon>Blastocladiaceae</taxon>
        <taxon>Allomyces</taxon>
    </lineage>
</organism>
<comment type="subcellular location">
    <subcellularLocation>
        <location evidence="1">Membrane</location>
        <topology evidence="1">Multi-pass membrane protein</topology>
    </subcellularLocation>
</comment>
<keyword evidence="2 5" id="KW-0812">Transmembrane</keyword>
<dbReference type="SUPFAM" id="SSF81324">
    <property type="entry name" value="Voltage-gated potassium channels"/>
    <property type="match status" value="1"/>
</dbReference>
<reference evidence="8" key="2">
    <citation type="submission" date="2009-11" db="EMBL/GenBank/DDBJ databases">
        <title>The Genome Sequence of Allomyces macrogynus strain ATCC 38327.</title>
        <authorList>
            <consortium name="The Broad Institute Genome Sequencing Platform"/>
            <person name="Russ C."/>
            <person name="Cuomo C."/>
            <person name="Shea T."/>
            <person name="Young S.K."/>
            <person name="Zeng Q."/>
            <person name="Koehrsen M."/>
            <person name="Haas B."/>
            <person name="Borodovsky M."/>
            <person name="Guigo R."/>
            <person name="Alvarado L."/>
            <person name="Berlin A."/>
            <person name="Borenstein D."/>
            <person name="Chen Z."/>
            <person name="Engels R."/>
            <person name="Freedman E."/>
            <person name="Gellesch M."/>
            <person name="Goldberg J."/>
            <person name="Griggs A."/>
            <person name="Gujja S."/>
            <person name="Heiman D."/>
            <person name="Hepburn T."/>
            <person name="Howarth C."/>
            <person name="Jen D."/>
            <person name="Larson L."/>
            <person name="Lewis B."/>
            <person name="Mehta T."/>
            <person name="Park D."/>
            <person name="Pearson M."/>
            <person name="Roberts A."/>
            <person name="Saif S."/>
            <person name="Shenoy N."/>
            <person name="Sisk P."/>
            <person name="Stolte C."/>
            <person name="Sykes S."/>
            <person name="Walk T."/>
            <person name="White J."/>
            <person name="Yandava C."/>
            <person name="Burger G."/>
            <person name="Gray M.W."/>
            <person name="Holland P.W.H."/>
            <person name="King N."/>
            <person name="Lang F.B.F."/>
            <person name="Roger A.J."/>
            <person name="Ruiz-Trillo I."/>
            <person name="Lander E."/>
            <person name="Nusbaum C."/>
        </authorList>
    </citation>
    <scope>NUCLEOTIDE SEQUENCE [LARGE SCALE GENOMIC DNA]</scope>
    <source>
        <strain evidence="8">ATCC 38327</strain>
    </source>
</reference>
<evidence type="ECO:0000256" key="1">
    <source>
        <dbReference type="ARBA" id="ARBA00004141"/>
    </source>
</evidence>
<keyword evidence="8" id="KW-1185">Reference proteome</keyword>
<dbReference type="GO" id="GO:0060296">
    <property type="term" value="P:regulation of cilium beat frequency involved in ciliary motility"/>
    <property type="evidence" value="ECO:0007669"/>
    <property type="project" value="TreeGrafter"/>
</dbReference>
<dbReference type="GO" id="GO:0036128">
    <property type="term" value="C:CatSper complex"/>
    <property type="evidence" value="ECO:0007669"/>
    <property type="project" value="InterPro"/>
</dbReference>
<proteinExistence type="predicted"/>
<dbReference type="InterPro" id="IPR005821">
    <property type="entry name" value="Ion_trans_dom"/>
</dbReference>
<dbReference type="InterPro" id="IPR027359">
    <property type="entry name" value="Volt_channel_dom_sf"/>
</dbReference>
<protein>
    <recommendedName>
        <fullName evidence="6">Ion transport domain-containing protein</fullName>
    </recommendedName>
</protein>
<dbReference type="PANTHER" id="PTHR47193:SF1">
    <property type="entry name" value="CATION CHANNEL SPERM-ASSOCIATED PROTEIN 1"/>
    <property type="match status" value="1"/>
</dbReference>
<feature type="transmembrane region" description="Helical" evidence="5">
    <location>
        <begin position="158"/>
        <end position="177"/>
    </location>
</feature>
<accession>A0A0L0SUW5</accession>
<dbReference type="GO" id="GO:0005227">
    <property type="term" value="F:calcium-activated cation channel activity"/>
    <property type="evidence" value="ECO:0007669"/>
    <property type="project" value="InterPro"/>
</dbReference>
<keyword evidence="4 5" id="KW-0472">Membrane</keyword>
<reference evidence="7 8" key="1">
    <citation type="submission" date="2009-11" db="EMBL/GenBank/DDBJ databases">
        <title>Annotation of Allomyces macrogynus ATCC 38327.</title>
        <authorList>
            <consortium name="The Broad Institute Genome Sequencing Platform"/>
            <person name="Russ C."/>
            <person name="Cuomo C."/>
            <person name="Burger G."/>
            <person name="Gray M.W."/>
            <person name="Holland P.W.H."/>
            <person name="King N."/>
            <person name="Lang F.B.F."/>
            <person name="Roger A.J."/>
            <person name="Ruiz-Trillo I."/>
            <person name="Young S.K."/>
            <person name="Zeng Q."/>
            <person name="Gargeya S."/>
            <person name="Fitzgerald M."/>
            <person name="Haas B."/>
            <person name="Abouelleil A."/>
            <person name="Alvarado L."/>
            <person name="Arachchi H.M."/>
            <person name="Berlin A."/>
            <person name="Chapman S.B."/>
            <person name="Gearin G."/>
            <person name="Goldberg J."/>
            <person name="Griggs A."/>
            <person name="Gujja S."/>
            <person name="Hansen M."/>
            <person name="Heiman D."/>
            <person name="Howarth C."/>
            <person name="Larimer J."/>
            <person name="Lui A."/>
            <person name="MacDonald P.J.P."/>
            <person name="McCowen C."/>
            <person name="Montmayeur A."/>
            <person name="Murphy C."/>
            <person name="Neiman D."/>
            <person name="Pearson M."/>
            <person name="Priest M."/>
            <person name="Roberts A."/>
            <person name="Saif S."/>
            <person name="Shea T."/>
            <person name="Sisk P."/>
            <person name="Stolte C."/>
            <person name="Sykes S."/>
            <person name="Wortman J."/>
            <person name="Nusbaum C."/>
            <person name="Birren B."/>
        </authorList>
    </citation>
    <scope>NUCLEOTIDE SEQUENCE [LARGE SCALE GENOMIC DNA]</scope>
    <source>
        <strain evidence="7 8">ATCC 38327</strain>
    </source>
</reference>
<evidence type="ECO:0000313" key="7">
    <source>
        <dbReference type="EMBL" id="KNE66175.1"/>
    </source>
</evidence>
<evidence type="ECO:0000256" key="3">
    <source>
        <dbReference type="ARBA" id="ARBA00022989"/>
    </source>
</evidence>
<sequence>MASSTRSYASTSAAGWASSSHASATASFDSLNGATSATDLDDWDAASLSRMASSAASMAQSVDPHSVLRAELAQDPHAWVRRYCLGIVASNTFSSAILVVIVVNTAVLAIQTMAFLSTNFGWYLSLLDQIFLGIYLMETITKFYVYRLAYFKSGWNNFDLAIVLTSVFSFLLPALVLSSSGGSSTMAFNPKVRQRMVPRFDRPVESHAHLALV</sequence>
<dbReference type="GO" id="GO:0030317">
    <property type="term" value="P:flagellated sperm motility"/>
    <property type="evidence" value="ECO:0007669"/>
    <property type="project" value="InterPro"/>
</dbReference>
<dbReference type="Proteomes" id="UP000054350">
    <property type="component" value="Unassembled WGS sequence"/>
</dbReference>
<dbReference type="eggNOG" id="KOG2302">
    <property type="taxonomic scope" value="Eukaryota"/>
</dbReference>
<keyword evidence="3 5" id="KW-1133">Transmembrane helix</keyword>
<evidence type="ECO:0000256" key="4">
    <source>
        <dbReference type="ARBA" id="ARBA00023136"/>
    </source>
</evidence>
<feature type="transmembrane region" description="Helical" evidence="5">
    <location>
        <begin position="83"/>
        <end position="108"/>
    </location>
</feature>
<dbReference type="Gene3D" id="1.20.120.350">
    <property type="entry name" value="Voltage-gated potassium channels. Chain C"/>
    <property type="match status" value="1"/>
</dbReference>
<dbReference type="VEuPathDB" id="FungiDB:AMAG_19355"/>
<evidence type="ECO:0000313" key="8">
    <source>
        <dbReference type="Proteomes" id="UP000054350"/>
    </source>
</evidence>
<evidence type="ECO:0000259" key="6">
    <source>
        <dbReference type="Pfam" id="PF00520"/>
    </source>
</evidence>
<dbReference type="AlphaFoldDB" id="A0A0L0SUW5"/>
<dbReference type="STRING" id="578462.A0A0L0SUW5"/>
<dbReference type="InterPro" id="IPR028746">
    <property type="entry name" value="CatSper1"/>
</dbReference>
<name>A0A0L0SUW5_ALLM3</name>
<dbReference type="OMA" id="ISIITWF"/>
<dbReference type="Pfam" id="PF00520">
    <property type="entry name" value="Ion_trans"/>
    <property type="match status" value="1"/>
</dbReference>